<evidence type="ECO:0000259" key="1">
    <source>
        <dbReference type="Pfam" id="PF02464"/>
    </source>
</evidence>
<evidence type="ECO:0000313" key="2">
    <source>
        <dbReference type="EMBL" id="EAR63068.1"/>
    </source>
</evidence>
<evidence type="ECO:0000313" key="3">
    <source>
        <dbReference type="Proteomes" id="UP000002171"/>
    </source>
</evidence>
<gene>
    <name evidence="2" type="ORF">MED92_08111</name>
</gene>
<dbReference type="Gene3D" id="3.90.950.20">
    <property type="entry name" value="CinA-like"/>
    <property type="match status" value="1"/>
</dbReference>
<dbReference type="NCBIfam" id="TIGR00199">
    <property type="entry name" value="PncC_domain"/>
    <property type="match status" value="1"/>
</dbReference>
<dbReference type="InterPro" id="IPR008136">
    <property type="entry name" value="CinA_C"/>
</dbReference>
<keyword evidence="3" id="KW-1185">Reference proteome</keyword>
<protein>
    <submittedName>
        <fullName evidence="2">CinA, C-terminal</fullName>
    </submittedName>
</protein>
<dbReference type="SUPFAM" id="SSF142433">
    <property type="entry name" value="CinA-like"/>
    <property type="match status" value="1"/>
</dbReference>
<dbReference type="AlphaFoldDB" id="A0A7U8C7N4"/>
<dbReference type="EMBL" id="AAOW01000001">
    <property type="protein sequence ID" value="EAR63068.1"/>
    <property type="molecule type" value="Genomic_DNA"/>
</dbReference>
<dbReference type="OrthoDB" id="9801454at2"/>
<comment type="caution">
    <text evidence="2">The sequence shown here is derived from an EMBL/GenBank/DDBJ whole genome shotgun (WGS) entry which is preliminary data.</text>
</comment>
<feature type="domain" description="CinA C-terminal" evidence="1">
    <location>
        <begin position="10"/>
        <end position="159"/>
    </location>
</feature>
<proteinExistence type="predicted"/>
<dbReference type="Pfam" id="PF02464">
    <property type="entry name" value="CinA"/>
    <property type="match status" value="1"/>
</dbReference>
<dbReference type="InterPro" id="IPR036653">
    <property type="entry name" value="CinA-like_C"/>
</dbReference>
<dbReference type="Proteomes" id="UP000002171">
    <property type="component" value="Unassembled WGS sequence"/>
</dbReference>
<name>A0A7U8C7N4_NEPCE</name>
<dbReference type="RefSeq" id="WP_007022086.1">
    <property type="nucleotide sequence ID" value="NZ_CH724126.1"/>
</dbReference>
<accession>A0A7U8C7N4</accession>
<reference evidence="2 3" key="1">
    <citation type="submission" date="2006-02" db="EMBL/GenBank/DDBJ databases">
        <authorList>
            <person name="Pinhassi J."/>
            <person name="Pedros-Alio C."/>
            <person name="Ferriera S."/>
            <person name="Johnson J."/>
            <person name="Kravitz S."/>
            <person name="Halpern A."/>
            <person name="Remington K."/>
            <person name="Beeson K."/>
            <person name="Tran B."/>
            <person name="Rogers Y.-H."/>
            <person name="Friedman R."/>
            <person name="Venter J.C."/>
        </authorList>
    </citation>
    <scope>NUCLEOTIDE SEQUENCE [LARGE SCALE GENOMIC DNA]</scope>
    <source>
        <strain evidence="2 3">MED92</strain>
    </source>
</reference>
<sequence length="162" mass="17201">MENTGVNSLTEIADRLINKNHKIATAESCTGGWIAQEITALPGSSEWFDSGFVTYSNQSKKRLLGVKSSTLEEHGAVSEQTVLEMAEGALRNSDANYSVVTSGIAGPGGGTSEKPVGTVWIAWAGEEVGATAEKVVFKGDRESVRKQAVNYALEGILRKLLA</sequence>
<organism evidence="2 3">
    <name type="scientific">Neptuniibacter caesariensis</name>
    <dbReference type="NCBI Taxonomy" id="207954"/>
    <lineage>
        <taxon>Bacteria</taxon>
        <taxon>Pseudomonadati</taxon>
        <taxon>Pseudomonadota</taxon>
        <taxon>Gammaproteobacteria</taxon>
        <taxon>Oceanospirillales</taxon>
        <taxon>Oceanospirillaceae</taxon>
        <taxon>Neptuniibacter</taxon>
    </lineage>
</organism>